<evidence type="ECO:0000313" key="1">
    <source>
        <dbReference type="EMBL" id="EDQ98057.1"/>
    </source>
</evidence>
<dbReference type="AlphaFoldDB" id="B0E524"/>
<gene>
    <name evidence="1" type="ORF">LACBIDRAFT_336311</name>
</gene>
<evidence type="ECO:0000313" key="2">
    <source>
        <dbReference type="Proteomes" id="UP000001194"/>
    </source>
</evidence>
<dbReference type="GeneID" id="6086948"/>
<dbReference type="OrthoDB" id="3364670at2759"/>
<protein>
    <submittedName>
        <fullName evidence="1">Predicted protein</fullName>
    </submittedName>
</protein>
<name>B0E524_LACBS</name>
<reference evidence="1 2" key="1">
    <citation type="journal article" date="2008" name="Nature">
        <title>The genome of Laccaria bicolor provides insights into mycorrhizal symbiosis.</title>
        <authorList>
            <person name="Martin F."/>
            <person name="Aerts A."/>
            <person name="Ahren D."/>
            <person name="Brun A."/>
            <person name="Danchin E.G.J."/>
            <person name="Duchaussoy F."/>
            <person name="Gibon J."/>
            <person name="Kohler A."/>
            <person name="Lindquist E."/>
            <person name="Pereda V."/>
            <person name="Salamov A."/>
            <person name="Shapiro H.J."/>
            <person name="Wuyts J."/>
            <person name="Blaudez D."/>
            <person name="Buee M."/>
            <person name="Brokstein P."/>
            <person name="Canbaeck B."/>
            <person name="Cohen D."/>
            <person name="Courty P.E."/>
            <person name="Coutinho P.M."/>
            <person name="Delaruelle C."/>
            <person name="Detter J.C."/>
            <person name="Deveau A."/>
            <person name="DiFazio S."/>
            <person name="Duplessis S."/>
            <person name="Fraissinet-Tachet L."/>
            <person name="Lucic E."/>
            <person name="Frey-Klett P."/>
            <person name="Fourrey C."/>
            <person name="Feussner I."/>
            <person name="Gay G."/>
            <person name="Grimwood J."/>
            <person name="Hoegger P.J."/>
            <person name="Jain P."/>
            <person name="Kilaru S."/>
            <person name="Labbe J."/>
            <person name="Lin Y.C."/>
            <person name="Legue V."/>
            <person name="Le Tacon F."/>
            <person name="Marmeisse R."/>
            <person name="Melayah D."/>
            <person name="Montanini B."/>
            <person name="Muratet M."/>
            <person name="Nehls U."/>
            <person name="Niculita-Hirzel H."/>
            <person name="Oudot-Le Secq M.P."/>
            <person name="Peter M."/>
            <person name="Quesneville H."/>
            <person name="Rajashekar B."/>
            <person name="Reich M."/>
            <person name="Rouhier N."/>
            <person name="Schmutz J."/>
            <person name="Yin T."/>
            <person name="Chalot M."/>
            <person name="Henrissat B."/>
            <person name="Kuees U."/>
            <person name="Lucas S."/>
            <person name="Van de Peer Y."/>
            <person name="Podila G.K."/>
            <person name="Polle A."/>
            <person name="Pukkila P.J."/>
            <person name="Richardson P.M."/>
            <person name="Rouze P."/>
            <person name="Sanders I.R."/>
            <person name="Stajich J.E."/>
            <person name="Tunlid A."/>
            <person name="Tuskan G."/>
            <person name="Grigoriev I.V."/>
        </authorList>
    </citation>
    <scope>NUCLEOTIDE SEQUENCE [LARGE SCALE GENOMIC DNA]</scope>
    <source>
        <strain evidence="2">S238N-H82 / ATCC MYA-4686</strain>
    </source>
</reference>
<dbReference type="Proteomes" id="UP000001194">
    <property type="component" value="Unassembled WGS sequence"/>
</dbReference>
<accession>B0E524</accession>
<sequence length="250" mass="29105">MLSVHFGTKIHQNTRNAIAKHKPALLRAIRKFNNYCEQLAAMYRPDWELPLPDALPVKLNDLRNSPLLMEDIWITRTALEVPRWLEEVEVRVGIRAMLKLNHCLEEHRRLGVEADNLCHWFGQELLALETAVLSPSKLYFIHWVRFRKLREGATTIVSWEISPKKEGTCPKRTTKCPLFETTKCPLFETTKCPLFETTKCPLFETTMICSVRFLRLQKLVVSAFLDYNVSAFLDYNVSAFSDYNGHWGYD</sequence>
<proteinExistence type="predicted"/>
<dbReference type="STRING" id="486041.B0E524"/>
<dbReference type="InParanoid" id="B0E524"/>
<dbReference type="KEGG" id="lbc:LACBIDRAFT_336311"/>
<dbReference type="HOGENOM" id="CLU_1111570_0_0_1"/>
<organism evidence="2">
    <name type="scientific">Laccaria bicolor (strain S238N-H82 / ATCC MYA-4686)</name>
    <name type="common">Bicoloured deceiver</name>
    <name type="synonym">Laccaria laccata var. bicolor</name>
    <dbReference type="NCBI Taxonomy" id="486041"/>
    <lineage>
        <taxon>Eukaryota</taxon>
        <taxon>Fungi</taxon>
        <taxon>Dikarya</taxon>
        <taxon>Basidiomycota</taxon>
        <taxon>Agaricomycotina</taxon>
        <taxon>Agaricomycetes</taxon>
        <taxon>Agaricomycetidae</taxon>
        <taxon>Agaricales</taxon>
        <taxon>Agaricineae</taxon>
        <taxon>Hydnangiaceae</taxon>
        <taxon>Laccaria</taxon>
    </lineage>
</organism>
<keyword evidence="2" id="KW-1185">Reference proteome</keyword>
<dbReference type="RefSeq" id="XP_001891292.1">
    <property type="nucleotide sequence ID" value="XM_001891257.1"/>
</dbReference>
<dbReference type="EMBL" id="DS547622">
    <property type="protein sequence ID" value="EDQ98057.1"/>
    <property type="molecule type" value="Genomic_DNA"/>
</dbReference>